<dbReference type="PANTHER" id="PTHR43630">
    <property type="entry name" value="POLY-BETA-1,6-N-ACETYL-D-GLUCOSAMINE SYNTHASE"/>
    <property type="match status" value="1"/>
</dbReference>
<dbReference type="EMBL" id="CP042433">
    <property type="protein sequence ID" value="QEC55876.1"/>
    <property type="molecule type" value="Genomic_DNA"/>
</dbReference>
<sequence length="393" mass="44315">MQALFWISAFLLFYTYIGYGLLLLLVNAFFKKKSSVDENLLPVVTFVVPAYNEEEIIRQKVENTLALDYPAKKISFVFVTDGSTDKTPEIIRDYPQIFLLHQQNREGKSAAVNRAMRNVKSSVVVFSDANTMVHPQSVRKLVRHYADENIGGVSGEKRVAANDYSAVGFGEKLYWQYESRLKKANSDFYTIVGAAGELFSLRTQLFRPLKSSVILDDFVLSATVCLQGFRFLYEPAAFGVEASSATIGEEHKRKRRISAGCYQALFALPSLLNIFKNGRLAFQYVSHRVLRWVLCPLALPALLVSSAVLFVRTSNSVYVIGFWLQVLFYFLTGLGLLLAKQKKALTRPLLLPAYFVFMVLSQYAGFCRFVTGRQTPVWEKARRLPAAGDKAQP</sequence>
<organism evidence="6 7">
    <name type="scientific">Flavisolibacter ginsenosidimutans</name>
    <dbReference type="NCBI Taxonomy" id="661481"/>
    <lineage>
        <taxon>Bacteria</taxon>
        <taxon>Pseudomonadati</taxon>
        <taxon>Bacteroidota</taxon>
        <taxon>Chitinophagia</taxon>
        <taxon>Chitinophagales</taxon>
        <taxon>Chitinophagaceae</taxon>
        <taxon>Flavisolibacter</taxon>
    </lineage>
</organism>
<evidence type="ECO:0000313" key="6">
    <source>
        <dbReference type="EMBL" id="QEC55876.1"/>
    </source>
</evidence>
<comment type="similarity">
    <text evidence="1">Belongs to the glycosyltransferase 2 family.</text>
</comment>
<dbReference type="SUPFAM" id="SSF53448">
    <property type="entry name" value="Nucleotide-diphospho-sugar transferases"/>
    <property type="match status" value="1"/>
</dbReference>
<protein>
    <submittedName>
        <fullName evidence="6">Glycosyltransferase family 2 protein</fullName>
    </submittedName>
</protein>
<keyword evidence="3 6" id="KW-0808">Transferase</keyword>
<evidence type="ECO:0000256" key="4">
    <source>
        <dbReference type="SAM" id="Phobius"/>
    </source>
</evidence>
<dbReference type="Proteomes" id="UP000321204">
    <property type="component" value="Chromosome"/>
</dbReference>
<evidence type="ECO:0000256" key="3">
    <source>
        <dbReference type="ARBA" id="ARBA00022679"/>
    </source>
</evidence>
<dbReference type="AlphaFoldDB" id="A0A5B8UHR0"/>
<dbReference type="RefSeq" id="WP_146785406.1">
    <property type="nucleotide sequence ID" value="NZ_BAABIO010000001.1"/>
</dbReference>
<evidence type="ECO:0000256" key="2">
    <source>
        <dbReference type="ARBA" id="ARBA00022676"/>
    </source>
</evidence>
<dbReference type="OrthoDB" id="9766971at2"/>
<dbReference type="InterPro" id="IPR001173">
    <property type="entry name" value="Glyco_trans_2-like"/>
</dbReference>
<keyword evidence="2" id="KW-0328">Glycosyltransferase</keyword>
<dbReference type="Pfam" id="PF00535">
    <property type="entry name" value="Glycos_transf_2"/>
    <property type="match status" value="1"/>
</dbReference>
<dbReference type="InterPro" id="IPR029044">
    <property type="entry name" value="Nucleotide-diphossugar_trans"/>
</dbReference>
<dbReference type="GO" id="GO:0016757">
    <property type="term" value="F:glycosyltransferase activity"/>
    <property type="evidence" value="ECO:0007669"/>
    <property type="project" value="UniProtKB-KW"/>
</dbReference>
<keyword evidence="4" id="KW-0812">Transmembrane</keyword>
<dbReference type="PANTHER" id="PTHR43630:SF1">
    <property type="entry name" value="POLY-BETA-1,6-N-ACETYL-D-GLUCOSAMINE SYNTHASE"/>
    <property type="match status" value="1"/>
</dbReference>
<evidence type="ECO:0000313" key="7">
    <source>
        <dbReference type="Proteomes" id="UP000321204"/>
    </source>
</evidence>
<accession>A0A5B8UHR0</accession>
<feature type="transmembrane region" description="Helical" evidence="4">
    <location>
        <begin position="6"/>
        <end position="30"/>
    </location>
</feature>
<evidence type="ECO:0000259" key="5">
    <source>
        <dbReference type="Pfam" id="PF00535"/>
    </source>
</evidence>
<keyword evidence="4" id="KW-1133">Transmembrane helix</keyword>
<name>A0A5B8UHR0_9BACT</name>
<gene>
    <name evidence="6" type="ORF">FSB75_08200</name>
</gene>
<feature type="transmembrane region" description="Helical" evidence="4">
    <location>
        <begin position="289"/>
        <end position="311"/>
    </location>
</feature>
<keyword evidence="4" id="KW-0472">Membrane</keyword>
<dbReference type="Gene3D" id="3.90.550.10">
    <property type="entry name" value="Spore Coat Polysaccharide Biosynthesis Protein SpsA, Chain A"/>
    <property type="match status" value="1"/>
</dbReference>
<evidence type="ECO:0000256" key="1">
    <source>
        <dbReference type="ARBA" id="ARBA00006739"/>
    </source>
</evidence>
<dbReference type="CDD" id="cd06439">
    <property type="entry name" value="CESA_like_1"/>
    <property type="match status" value="1"/>
</dbReference>
<reference evidence="6 7" key="1">
    <citation type="journal article" date="2015" name="Int. J. Syst. Evol. Microbiol.">
        <title>Flavisolibacter ginsenosidimutans sp. nov., with ginsenoside-converting activity isolated from soil used for cultivating ginseng.</title>
        <authorList>
            <person name="Zhao Y."/>
            <person name="Liu Q."/>
            <person name="Kang M.S."/>
            <person name="Jin F."/>
            <person name="Yu H."/>
            <person name="Im W.T."/>
        </authorList>
    </citation>
    <scope>NUCLEOTIDE SEQUENCE [LARGE SCALE GENOMIC DNA]</scope>
    <source>
        <strain evidence="6 7">Gsoil 636</strain>
    </source>
</reference>
<feature type="transmembrane region" description="Helical" evidence="4">
    <location>
        <begin position="317"/>
        <end position="339"/>
    </location>
</feature>
<proteinExistence type="inferred from homology"/>
<keyword evidence="7" id="KW-1185">Reference proteome</keyword>
<dbReference type="KEGG" id="fgg:FSB75_08200"/>
<feature type="domain" description="Glycosyltransferase 2-like" evidence="5">
    <location>
        <begin position="46"/>
        <end position="206"/>
    </location>
</feature>
<feature type="transmembrane region" description="Helical" evidence="4">
    <location>
        <begin position="351"/>
        <end position="371"/>
    </location>
</feature>